<comment type="pathway">
    <text evidence="9">Carbohydrate metabolism; D-ribose degradation; D-ribose 5-phosphate from beta-D-ribopyranose: step 2/2.</text>
</comment>
<comment type="similarity">
    <text evidence="9">Belongs to the carbohydrate kinase PfkB family. Ribokinase subfamily.</text>
</comment>
<feature type="binding site" evidence="9">
    <location>
        <position position="271"/>
    </location>
    <ligand>
        <name>K(+)</name>
        <dbReference type="ChEBI" id="CHEBI:29103"/>
    </ligand>
</feature>
<accession>A0A546X9A3</accession>
<evidence type="ECO:0000256" key="5">
    <source>
        <dbReference type="ARBA" id="ARBA00022840"/>
    </source>
</evidence>
<comment type="cofactor">
    <cofactor evidence="9">
        <name>Mg(2+)</name>
        <dbReference type="ChEBI" id="CHEBI:18420"/>
    </cofactor>
    <text evidence="9">Requires a divalent cation, most likely magnesium in vivo, as an electrophilic catalyst to aid phosphoryl group transfer. It is the chelate of the metal and the nucleotide that is the actual substrate.</text>
</comment>
<dbReference type="EC" id="2.7.1.15" evidence="9"/>
<keyword evidence="6 9" id="KW-0460">Magnesium</keyword>
<comment type="catalytic activity">
    <reaction evidence="9">
        <text>D-ribose + ATP = D-ribose 5-phosphate + ADP + H(+)</text>
        <dbReference type="Rhea" id="RHEA:13697"/>
        <dbReference type="ChEBI" id="CHEBI:15378"/>
        <dbReference type="ChEBI" id="CHEBI:30616"/>
        <dbReference type="ChEBI" id="CHEBI:47013"/>
        <dbReference type="ChEBI" id="CHEBI:78346"/>
        <dbReference type="ChEBI" id="CHEBI:456216"/>
        <dbReference type="EC" id="2.7.1.15"/>
    </reaction>
</comment>
<organism evidence="11 12">
    <name type="scientific">Rhizobium rhizogenes</name>
    <name type="common">Agrobacterium rhizogenes</name>
    <dbReference type="NCBI Taxonomy" id="359"/>
    <lineage>
        <taxon>Bacteria</taxon>
        <taxon>Pseudomonadati</taxon>
        <taxon>Pseudomonadota</taxon>
        <taxon>Alphaproteobacteria</taxon>
        <taxon>Hyphomicrobiales</taxon>
        <taxon>Rhizobiaceae</taxon>
        <taxon>Rhizobium/Agrobacterium group</taxon>
        <taxon>Rhizobium</taxon>
    </lineage>
</organism>
<feature type="binding site" evidence="9">
    <location>
        <position position="280"/>
    </location>
    <ligand>
        <name>K(+)</name>
        <dbReference type="ChEBI" id="CHEBI:29103"/>
    </ligand>
</feature>
<feature type="binding site" evidence="9">
    <location>
        <position position="274"/>
    </location>
    <ligand>
        <name>K(+)</name>
        <dbReference type="ChEBI" id="CHEBI:29103"/>
    </ligand>
</feature>
<evidence type="ECO:0000313" key="12">
    <source>
        <dbReference type="Proteomes" id="UP000315434"/>
    </source>
</evidence>
<dbReference type="PANTHER" id="PTHR10584:SF166">
    <property type="entry name" value="RIBOKINASE"/>
    <property type="match status" value="1"/>
</dbReference>
<dbReference type="GO" id="GO:0004747">
    <property type="term" value="F:ribokinase activity"/>
    <property type="evidence" value="ECO:0007669"/>
    <property type="project" value="UniProtKB-UniRule"/>
</dbReference>
<keyword evidence="4 9" id="KW-0418">Kinase</keyword>
<dbReference type="Proteomes" id="UP000315434">
    <property type="component" value="Unassembled WGS sequence"/>
</dbReference>
<feature type="binding site" evidence="9">
    <location>
        <position position="237"/>
    </location>
    <ligand>
        <name>K(+)</name>
        <dbReference type="ChEBI" id="CHEBI:29103"/>
    </ligand>
</feature>
<evidence type="ECO:0000256" key="4">
    <source>
        <dbReference type="ARBA" id="ARBA00022777"/>
    </source>
</evidence>
<feature type="binding site" evidence="9">
    <location>
        <begin position="37"/>
        <end position="41"/>
    </location>
    <ligand>
        <name>substrate</name>
    </ligand>
</feature>
<dbReference type="Gene3D" id="3.40.1190.20">
    <property type="match status" value="1"/>
</dbReference>
<evidence type="ECO:0000256" key="3">
    <source>
        <dbReference type="ARBA" id="ARBA00022741"/>
    </source>
</evidence>
<keyword evidence="7 9" id="KW-0630">Potassium</keyword>
<comment type="caution">
    <text evidence="11">The sequence shown here is derived from an EMBL/GenBank/DDBJ whole genome shotgun (WGS) entry which is preliminary data.</text>
</comment>
<evidence type="ECO:0000256" key="6">
    <source>
        <dbReference type="ARBA" id="ARBA00022842"/>
    </source>
</evidence>
<comment type="activity regulation">
    <text evidence="9">Activated by a monovalent cation that binds near, but not in, the active site. The most likely occupant of the site in vivo is potassium. Ion binding induces a conformational change that may alter substrate affinity.</text>
</comment>
<keyword evidence="9" id="KW-0963">Cytoplasm</keyword>
<dbReference type="UniPathway" id="UPA00916">
    <property type="reaction ID" value="UER00889"/>
</dbReference>
<evidence type="ECO:0000256" key="1">
    <source>
        <dbReference type="ARBA" id="ARBA00022679"/>
    </source>
</evidence>
<evidence type="ECO:0000256" key="9">
    <source>
        <dbReference type="HAMAP-Rule" id="MF_01987"/>
    </source>
</evidence>
<dbReference type="PANTHER" id="PTHR10584">
    <property type="entry name" value="SUGAR KINASE"/>
    <property type="match status" value="1"/>
</dbReference>
<dbReference type="OrthoDB" id="9775849at2"/>
<dbReference type="Pfam" id="PF00294">
    <property type="entry name" value="PfkB"/>
    <property type="match status" value="1"/>
</dbReference>
<dbReference type="GO" id="GO:0046872">
    <property type="term" value="F:metal ion binding"/>
    <property type="evidence" value="ECO:0007669"/>
    <property type="project" value="UniProtKB-KW"/>
</dbReference>
<feature type="domain" description="Carbohydrate kinase PfkB" evidence="10">
    <location>
        <begin position="2"/>
        <end position="283"/>
    </location>
</feature>
<feature type="binding site" evidence="9">
    <location>
        <begin position="209"/>
        <end position="214"/>
    </location>
    <ligand>
        <name>ATP</name>
        <dbReference type="ChEBI" id="CHEBI:30616"/>
    </ligand>
</feature>
<keyword evidence="8 9" id="KW-0119">Carbohydrate metabolism</keyword>
<keyword evidence="3 9" id="KW-0547">Nucleotide-binding</keyword>
<dbReference type="InterPro" id="IPR029056">
    <property type="entry name" value="Ribokinase-like"/>
</dbReference>
<evidence type="ECO:0000313" key="11">
    <source>
        <dbReference type="EMBL" id="TRA97297.1"/>
    </source>
</evidence>
<feature type="binding site" evidence="9">
    <location>
        <begin position="9"/>
        <end position="11"/>
    </location>
    <ligand>
        <name>substrate</name>
    </ligand>
</feature>
<feature type="binding site" evidence="9">
    <location>
        <begin position="240"/>
        <end position="241"/>
    </location>
    <ligand>
        <name>ATP</name>
        <dbReference type="ChEBI" id="CHEBI:30616"/>
    </ligand>
</feature>
<dbReference type="EMBL" id="SGNY01000010">
    <property type="protein sequence ID" value="TRA97297.1"/>
    <property type="molecule type" value="Genomic_DNA"/>
</dbReference>
<sequence length="299" mass="30861">MIITFGSINVDFVYEVEDMPQPGQTLLAKRFRTEAGGKGANQALAAARDGAEVVMVGAVGQDGLAEIGLQNLKTATDISRVASLGEPTGNASIHIDAKGRNMIVVAAGANLAVSSNCVEEDLLQRAGVVLMQMENDVAEVEKLIRRTHASKAISILNLAPAFLLSEEVLSLCDLIVVNEDEAEALAGWLGCDASATALSVRLATGVLRTLGGDGAEACAFGEYIRIAAMSIDVQDTTAAGDCFVGVLASGLDCGLPLKAAMQRASIAAALACSRKGSQSSIPERWATDSVEIGAINSVA</sequence>
<comment type="caution">
    <text evidence="9">Lacks conserved residue(s) required for the propagation of feature annotation.</text>
</comment>
<reference evidence="11 12" key="1">
    <citation type="journal article" date="2019" name="Appl. Microbiol. Biotechnol.">
        <title>Differential efficiency of wild type rhizogenic strains for rol gene transformation of plants.</title>
        <authorList>
            <person name="Desmet S."/>
            <person name="De Keyser E."/>
            <person name="Van Vaerenbergh J."/>
            <person name="Baeyen S."/>
            <person name="Van Huylenbroeck J."/>
            <person name="Geelen D."/>
            <person name="Dhooghe E."/>
        </authorList>
    </citation>
    <scope>NUCLEOTIDE SEQUENCE [LARGE SCALE GENOMIC DNA]</scope>
    <source>
        <strain evidence="11 12">GBBC3284</strain>
    </source>
</reference>
<comment type="subcellular location">
    <subcellularLocation>
        <location evidence="9">Cytoplasm</location>
    </subcellularLocation>
</comment>
<feature type="binding site" evidence="9">
    <location>
        <position position="134"/>
    </location>
    <ligand>
        <name>substrate</name>
    </ligand>
</feature>
<evidence type="ECO:0000259" key="10">
    <source>
        <dbReference type="Pfam" id="PF00294"/>
    </source>
</evidence>
<feature type="binding site" evidence="9">
    <location>
        <position position="178"/>
    </location>
    <ligand>
        <name>ATP</name>
        <dbReference type="ChEBI" id="CHEBI:30616"/>
    </ligand>
</feature>
<keyword evidence="2 9" id="KW-0479">Metal-binding</keyword>
<dbReference type="SUPFAM" id="SSF53613">
    <property type="entry name" value="Ribokinase-like"/>
    <property type="match status" value="1"/>
</dbReference>
<dbReference type="InterPro" id="IPR011611">
    <property type="entry name" value="PfkB_dom"/>
</dbReference>
<name>A0A546X9A3_RHIRH</name>
<dbReference type="GO" id="GO:0005524">
    <property type="term" value="F:ATP binding"/>
    <property type="evidence" value="ECO:0007669"/>
    <property type="project" value="UniProtKB-UniRule"/>
</dbReference>
<keyword evidence="5 9" id="KW-0067">ATP-binding</keyword>
<dbReference type="HAMAP" id="MF_01987">
    <property type="entry name" value="Ribokinase"/>
    <property type="match status" value="1"/>
</dbReference>
<comment type="subunit">
    <text evidence="9">Homodimer.</text>
</comment>
<protein>
    <recommendedName>
        <fullName evidence="9">Ribokinase</fullName>
        <shortName evidence="9">RK</shortName>
        <ecNumber evidence="9">2.7.1.15</ecNumber>
    </recommendedName>
</protein>
<evidence type="ECO:0000256" key="7">
    <source>
        <dbReference type="ARBA" id="ARBA00022958"/>
    </source>
</evidence>
<dbReference type="AlphaFoldDB" id="A0A546X9A3"/>
<dbReference type="InterPro" id="IPR011877">
    <property type="entry name" value="Ribokinase"/>
</dbReference>
<feature type="binding site" evidence="9">
    <location>
        <position position="241"/>
    </location>
    <ligand>
        <name>substrate</name>
    </ligand>
</feature>
<feature type="binding site" evidence="9">
    <location>
        <position position="276"/>
    </location>
    <ligand>
        <name>K(+)</name>
        <dbReference type="ChEBI" id="CHEBI:29103"/>
    </ligand>
</feature>
<keyword evidence="1 9" id="KW-0808">Transferase</keyword>
<proteinExistence type="inferred from homology"/>
<evidence type="ECO:0000256" key="8">
    <source>
        <dbReference type="ARBA" id="ARBA00023277"/>
    </source>
</evidence>
<comment type="function">
    <text evidence="9">Catalyzes the phosphorylation of ribose at O-5 in a reaction requiring ATP and magnesium. The resulting D-ribose-5-phosphate can then be used either for sythesis of nucleotides, histidine, and tryptophan, or as a component of the pentose phosphate pathway.</text>
</comment>
<evidence type="ECO:0000256" key="2">
    <source>
        <dbReference type="ARBA" id="ARBA00022723"/>
    </source>
</evidence>
<dbReference type="InterPro" id="IPR002139">
    <property type="entry name" value="Ribo/fructo_kinase"/>
</dbReference>
<gene>
    <name evidence="9" type="primary">rbsK</name>
    <name evidence="11" type="ORF">EXN68_22950</name>
</gene>
<dbReference type="GO" id="GO:0005829">
    <property type="term" value="C:cytosol"/>
    <property type="evidence" value="ECO:0007669"/>
    <property type="project" value="TreeGrafter"/>
</dbReference>
<feature type="active site" description="Proton acceptor" evidence="9">
    <location>
        <position position="241"/>
    </location>
</feature>
<feature type="binding site" evidence="9">
    <location>
        <position position="235"/>
    </location>
    <ligand>
        <name>K(+)</name>
        <dbReference type="ChEBI" id="CHEBI:29103"/>
    </ligand>
</feature>
<dbReference type="PRINTS" id="PR00990">
    <property type="entry name" value="RIBOKINASE"/>
</dbReference>
<dbReference type="RefSeq" id="WP_142843032.1">
    <property type="nucleotide sequence ID" value="NZ_SGNY01000010.1"/>
</dbReference>
<dbReference type="CDD" id="cd01174">
    <property type="entry name" value="ribokinase"/>
    <property type="match status" value="1"/>
</dbReference>
<dbReference type="GO" id="GO:0019303">
    <property type="term" value="P:D-ribose catabolic process"/>
    <property type="evidence" value="ECO:0007669"/>
    <property type="project" value="UniProtKB-UniRule"/>
</dbReference>